<dbReference type="Proteomes" id="UP001221686">
    <property type="component" value="Unassembled WGS sequence"/>
</dbReference>
<dbReference type="InterPro" id="IPR022742">
    <property type="entry name" value="Hydrolase_4"/>
</dbReference>
<sequence>MSPPAFGAARGISEHPIRAADGWRLSVLDLEPAGPAWGVVVAGHAMMVDRRTLLRRGRPCLARSLCDAGLRVLVPDLRGHGASGPEPARGGDWSYDQLVEDTAAYLDLARRLAPDLPLATLGHSLFGHTTLAWCTTAAARGIAPAAHVALCADFWLPGTEDRRLVWALKRLIVRVSAGLSGVLGSVPARRFGVGSADEAHTYFDDFRRCIAEGGWRARGGHDYRAGLAGVDLPVLLVVSDADRLASPRTATRLWSPLPRLTTWRLTAAGAHDHGGRASPELAGLGAPGHMATVTDPASEPLWRAIATWLKGQLVA</sequence>
<dbReference type="Gene3D" id="3.40.50.1820">
    <property type="entry name" value="alpha/beta hydrolase"/>
    <property type="match status" value="1"/>
</dbReference>
<evidence type="ECO:0000313" key="3">
    <source>
        <dbReference type="Proteomes" id="UP001221686"/>
    </source>
</evidence>
<dbReference type="Pfam" id="PF12146">
    <property type="entry name" value="Hydrolase_4"/>
    <property type="match status" value="1"/>
</dbReference>
<evidence type="ECO:0000259" key="1">
    <source>
        <dbReference type="Pfam" id="PF12146"/>
    </source>
</evidence>
<keyword evidence="2" id="KW-0378">Hydrolase</keyword>
<accession>A0ABT5DTD7</accession>
<dbReference type="EMBL" id="JAQNDL010000001">
    <property type="protein sequence ID" value="MDC0716907.1"/>
    <property type="molecule type" value="Genomic_DNA"/>
</dbReference>
<dbReference type="GO" id="GO:0016787">
    <property type="term" value="F:hydrolase activity"/>
    <property type="evidence" value="ECO:0007669"/>
    <property type="project" value="UniProtKB-KW"/>
</dbReference>
<protein>
    <submittedName>
        <fullName evidence="2">Alpha/beta hydrolase</fullName>
    </submittedName>
</protein>
<evidence type="ECO:0000313" key="2">
    <source>
        <dbReference type="EMBL" id="MDC0716907.1"/>
    </source>
</evidence>
<keyword evidence="3" id="KW-1185">Reference proteome</keyword>
<proteinExistence type="predicted"/>
<reference evidence="2 3" key="1">
    <citation type="submission" date="2022-11" db="EMBL/GenBank/DDBJ databases">
        <title>Minimal conservation of predation-associated metabolite biosynthetic gene clusters underscores biosynthetic potential of Myxococcota including descriptions for ten novel species: Archangium lansinium sp. nov., Myxococcus landrumus sp. nov., Nannocystis bai.</title>
        <authorList>
            <person name="Ahearne A."/>
            <person name="Stevens C."/>
            <person name="Dowd S."/>
        </authorList>
    </citation>
    <scope>NUCLEOTIDE SEQUENCE [LARGE SCALE GENOMIC DNA]</scope>
    <source>
        <strain evidence="2 3">BB15-2</strain>
    </source>
</reference>
<dbReference type="RefSeq" id="WP_272085395.1">
    <property type="nucleotide sequence ID" value="NZ_JAQNDL010000001.1"/>
</dbReference>
<gene>
    <name evidence="2" type="ORF">POL25_08395</name>
</gene>
<feature type="domain" description="Serine aminopeptidase S33" evidence="1">
    <location>
        <begin position="61"/>
        <end position="271"/>
    </location>
</feature>
<dbReference type="SUPFAM" id="SSF53474">
    <property type="entry name" value="alpha/beta-Hydrolases"/>
    <property type="match status" value="1"/>
</dbReference>
<organism evidence="2 3">
    <name type="scientific">Nannocystis bainbridge</name>
    <dbReference type="NCBI Taxonomy" id="2995303"/>
    <lineage>
        <taxon>Bacteria</taxon>
        <taxon>Pseudomonadati</taxon>
        <taxon>Myxococcota</taxon>
        <taxon>Polyangia</taxon>
        <taxon>Nannocystales</taxon>
        <taxon>Nannocystaceae</taxon>
        <taxon>Nannocystis</taxon>
    </lineage>
</organism>
<name>A0ABT5DTD7_9BACT</name>
<comment type="caution">
    <text evidence="2">The sequence shown here is derived from an EMBL/GenBank/DDBJ whole genome shotgun (WGS) entry which is preliminary data.</text>
</comment>
<dbReference type="InterPro" id="IPR029058">
    <property type="entry name" value="AB_hydrolase_fold"/>
</dbReference>